<evidence type="ECO:0000313" key="2">
    <source>
        <dbReference type="Proteomes" id="UP001519460"/>
    </source>
</evidence>
<dbReference type="EMBL" id="JACVVK020000496">
    <property type="protein sequence ID" value="KAK7471363.1"/>
    <property type="molecule type" value="Genomic_DNA"/>
</dbReference>
<organism evidence="1 2">
    <name type="scientific">Batillaria attramentaria</name>
    <dbReference type="NCBI Taxonomy" id="370345"/>
    <lineage>
        <taxon>Eukaryota</taxon>
        <taxon>Metazoa</taxon>
        <taxon>Spiralia</taxon>
        <taxon>Lophotrochozoa</taxon>
        <taxon>Mollusca</taxon>
        <taxon>Gastropoda</taxon>
        <taxon>Caenogastropoda</taxon>
        <taxon>Sorbeoconcha</taxon>
        <taxon>Cerithioidea</taxon>
        <taxon>Batillariidae</taxon>
        <taxon>Batillaria</taxon>
    </lineage>
</organism>
<feature type="non-terminal residue" evidence="1">
    <location>
        <position position="1"/>
    </location>
</feature>
<keyword evidence="2" id="KW-1185">Reference proteome</keyword>
<gene>
    <name evidence="1" type="ORF">BaRGS_00036001</name>
</gene>
<name>A0ABD0JD08_9CAEN</name>
<proteinExistence type="predicted"/>
<comment type="caution">
    <text evidence="1">The sequence shown here is derived from an EMBL/GenBank/DDBJ whole genome shotgun (WGS) entry which is preliminary data.</text>
</comment>
<protein>
    <submittedName>
        <fullName evidence="1">Uncharacterized protein</fullName>
    </submittedName>
</protein>
<dbReference type="Proteomes" id="UP001519460">
    <property type="component" value="Unassembled WGS sequence"/>
</dbReference>
<feature type="non-terminal residue" evidence="1">
    <location>
        <position position="71"/>
    </location>
</feature>
<dbReference type="AlphaFoldDB" id="A0ABD0JD08"/>
<evidence type="ECO:0000313" key="1">
    <source>
        <dbReference type="EMBL" id="KAK7471363.1"/>
    </source>
</evidence>
<sequence length="71" mass="7653">ANINPTSVGTTTSPPRLQYRDVLVLTCSDELREETRDVRGQVTSQACGVVRGLRSAGLPVRVIGSRRDAEA</sequence>
<accession>A0ABD0JD08</accession>
<reference evidence="1 2" key="1">
    <citation type="journal article" date="2023" name="Sci. Data">
        <title>Genome assembly of the Korean intertidal mud-creeper Batillaria attramentaria.</title>
        <authorList>
            <person name="Patra A.K."/>
            <person name="Ho P.T."/>
            <person name="Jun S."/>
            <person name="Lee S.J."/>
            <person name="Kim Y."/>
            <person name="Won Y.J."/>
        </authorList>
    </citation>
    <scope>NUCLEOTIDE SEQUENCE [LARGE SCALE GENOMIC DNA]</scope>
    <source>
        <strain evidence="1">Wonlab-2016</strain>
    </source>
</reference>